<name>X8BF35_MYCXE</name>
<comment type="cofactor">
    <cofactor evidence="1">
        <name>pyridoxal 5'-phosphate</name>
        <dbReference type="ChEBI" id="CHEBI:597326"/>
    </cofactor>
</comment>
<dbReference type="InterPro" id="IPR015424">
    <property type="entry name" value="PyrdxlP-dep_Trfase"/>
</dbReference>
<sequence length="69" mass="7605">MAWQEYPDAAGALIVSPSPYGTCADLARIADICHERGKPLIVDEAWAPICHSIRICRLGRWTPALISAW</sequence>
<dbReference type="InterPro" id="IPR015421">
    <property type="entry name" value="PyrdxlP-dep_Trfase_major"/>
</dbReference>
<dbReference type="PROSITE" id="PS00414">
    <property type="entry name" value="PROFILIN"/>
    <property type="match status" value="1"/>
</dbReference>
<protein>
    <submittedName>
        <fullName evidence="3">Putative arginine decarboxylase domain protein</fullName>
    </submittedName>
</protein>
<comment type="caution">
    <text evidence="3">The sequence shown here is derived from an EMBL/GenBank/DDBJ whole genome shotgun (WGS) entry which is preliminary data.</text>
</comment>
<dbReference type="GO" id="GO:0003779">
    <property type="term" value="F:actin binding"/>
    <property type="evidence" value="ECO:0007669"/>
    <property type="project" value="InterPro"/>
</dbReference>
<keyword evidence="2" id="KW-0663">Pyridoxal phosphate</keyword>
<organism evidence="3">
    <name type="scientific">Mycobacterium xenopi 4042</name>
    <dbReference type="NCBI Taxonomy" id="1299334"/>
    <lineage>
        <taxon>Bacteria</taxon>
        <taxon>Bacillati</taxon>
        <taxon>Actinomycetota</taxon>
        <taxon>Actinomycetes</taxon>
        <taxon>Mycobacteriales</taxon>
        <taxon>Mycobacteriaceae</taxon>
        <taxon>Mycobacterium</taxon>
    </lineage>
</organism>
<dbReference type="EMBL" id="JAOB01000042">
    <property type="protein sequence ID" value="EUA42742.1"/>
    <property type="molecule type" value="Genomic_DNA"/>
</dbReference>
<proteinExistence type="predicted"/>
<dbReference type="InterPro" id="IPR027310">
    <property type="entry name" value="Profilin_CS"/>
</dbReference>
<dbReference type="AlphaFoldDB" id="X8BF35"/>
<evidence type="ECO:0000256" key="1">
    <source>
        <dbReference type="ARBA" id="ARBA00001933"/>
    </source>
</evidence>
<evidence type="ECO:0000313" key="3">
    <source>
        <dbReference type="EMBL" id="EUA42742.1"/>
    </source>
</evidence>
<reference evidence="3" key="1">
    <citation type="submission" date="2014-01" db="EMBL/GenBank/DDBJ databases">
        <authorList>
            <person name="Brown-Elliot B."/>
            <person name="Wallace R."/>
            <person name="Lenaerts A."/>
            <person name="Ordway D."/>
            <person name="DeGroote M.A."/>
            <person name="Parker T."/>
            <person name="Sizemore C."/>
            <person name="Tallon L.J."/>
            <person name="Sadzewicz L.K."/>
            <person name="Sengamalay N."/>
            <person name="Fraser C.M."/>
            <person name="Hine E."/>
            <person name="Shefchek K.A."/>
            <person name="Das S.P."/>
            <person name="Tettelin H."/>
        </authorList>
    </citation>
    <scope>NUCLEOTIDE SEQUENCE [LARGE SCALE GENOMIC DNA]</scope>
    <source>
        <strain evidence="3">4042</strain>
    </source>
</reference>
<dbReference type="PANTHER" id="PTHR43277:SF4">
    <property type="entry name" value="ARGININE DECARBOXYLASE"/>
    <property type="match status" value="1"/>
</dbReference>
<gene>
    <name evidence="3" type="ORF">I553_6602</name>
</gene>
<accession>X8BF35</accession>
<dbReference type="PATRIC" id="fig|1299334.3.peg.4754"/>
<dbReference type="PANTHER" id="PTHR43277">
    <property type="entry name" value="ARGININE DECARBOXYLASE"/>
    <property type="match status" value="1"/>
</dbReference>
<dbReference type="Gene3D" id="3.40.640.10">
    <property type="entry name" value="Type I PLP-dependent aspartate aminotransferase-like (Major domain)"/>
    <property type="match status" value="1"/>
</dbReference>
<dbReference type="InterPro" id="IPR052357">
    <property type="entry name" value="Orn_Lys_Arg_decarboxylase-I"/>
</dbReference>
<evidence type="ECO:0000256" key="2">
    <source>
        <dbReference type="ARBA" id="ARBA00022898"/>
    </source>
</evidence>
<dbReference type="SUPFAM" id="SSF53383">
    <property type="entry name" value="PLP-dependent transferases"/>
    <property type="match status" value="1"/>
</dbReference>